<geneLocation type="plasmid" evidence="3 4">
    <name>unnamed</name>
</geneLocation>
<evidence type="ECO:0000313" key="4">
    <source>
        <dbReference type="Proteomes" id="UP001229355"/>
    </source>
</evidence>
<dbReference type="RefSeq" id="WP_280663544.1">
    <property type="nucleotide sequence ID" value="NZ_CP120375.1"/>
</dbReference>
<sequence>MKRIAVGRLFHESHGYAPATAAANVTVVRGETLIEAAKGNGTTLGGIVDALIERADIQILPISDSMVAPSGAIDHGFYIEQRQFWGEELKKLAPDAIVLDLHGSMSTTEFEDAEGDFLSCIRGAVGGNAVIGIGLDLHANITPQMLKAADICIACKNNPHDDYYENGKKVVRLVFDVLEGRLRPVYTFAKTRMIAPGRLETNLSPLKEMHARARALEKSEASVVDLSIYNAYRFADLTDMGQSAVILSNGPYAQAKAIVEDYAQEFWDLRESFKDETVTIAEALDATAKDKSGITKALADLGDRTLAGAPGDSTLILQAALKHPVKLQGAMTVNDLETVAQAHAAGVGAKIKMRLGGKMTPLYLPLEVEGVVKMLNNRDIKLIGPNFANESAAIGKTALIEIDNRFLVIATSKPGFVVDRAIFESHDINISEQDFVVMKSQFHFNRNFEGVAATIYVASAGLSYYVPGAFPKKRARVWPDTNVDDAPIVAARVVERLIVEHRHSRRTRPAYLRAAD</sequence>
<dbReference type="InterPro" id="IPR015995">
    <property type="entry name" value="MlrC_N"/>
</dbReference>
<proteinExistence type="predicted"/>
<dbReference type="InterPro" id="IPR010799">
    <property type="entry name" value="MlrC_C"/>
</dbReference>
<reference evidence="3 4" key="1">
    <citation type="submission" date="2023-03" db="EMBL/GenBank/DDBJ databases">
        <authorList>
            <person name="Kaur S."/>
            <person name="Espinosa-Saiz D."/>
            <person name="Velazquez E."/>
            <person name="Menendez E."/>
            <person name="diCenzo G.C."/>
        </authorList>
    </citation>
    <scope>NUCLEOTIDE SEQUENCE [LARGE SCALE GENOMIC DNA]</scope>
    <source>
        <strain evidence="3 4">LMG 24692</strain>
        <plasmid evidence="3 4">unnamed</plasmid>
    </source>
</reference>
<feature type="domain" description="Microcystin LR degradation protein MlrC N-terminal" evidence="2">
    <location>
        <begin position="3"/>
        <end position="286"/>
    </location>
</feature>
<evidence type="ECO:0000259" key="1">
    <source>
        <dbReference type="Pfam" id="PF07171"/>
    </source>
</evidence>
<gene>
    <name evidence="3" type="ORF">PZN02_006424</name>
</gene>
<name>A0ABY8DL28_9HYPH</name>
<keyword evidence="4" id="KW-1185">Reference proteome</keyword>
<dbReference type="Pfam" id="PF07364">
    <property type="entry name" value="DUF1485"/>
    <property type="match status" value="1"/>
</dbReference>
<dbReference type="EMBL" id="CP120375">
    <property type="protein sequence ID" value="WEX91584.1"/>
    <property type="molecule type" value="Genomic_DNA"/>
</dbReference>
<dbReference type="Proteomes" id="UP001229355">
    <property type="component" value="Plasmid unnamed"/>
</dbReference>
<feature type="domain" description="Microcystin LR degradation protein MlrC C-terminal" evidence="1">
    <location>
        <begin position="298"/>
        <end position="463"/>
    </location>
</feature>
<protein>
    <submittedName>
        <fullName evidence="3">M81 family metallopeptidase</fullName>
    </submittedName>
</protein>
<accession>A0ABY8DL28</accession>
<organism evidence="3 4">
    <name type="scientific">Sinorhizobium garamanticum</name>
    <dbReference type="NCBI Taxonomy" id="680247"/>
    <lineage>
        <taxon>Bacteria</taxon>
        <taxon>Pseudomonadati</taxon>
        <taxon>Pseudomonadota</taxon>
        <taxon>Alphaproteobacteria</taxon>
        <taxon>Hyphomicrobiales</taxon>
        <taxon>Rhizobiaceae</taxon>
        <taxon>Sinorhizobium/Ensifer group</taxon>
        <taxon>Sinorhizobium</taxon>
    </lineage>
</organism>
<evidence type="ECO:0000259" key="2">
    <source>
        <dbReference type="Pfam" id="PF07364"/>
    </source>
</evidence>
<dbReference type="Pfam" id="PF07171">
    <property type="entry name" value="MlrC_C"/>
    <property type="match status" value="1"/>
</dbReference>
<evidence type="ECO:0000313" key="3">
    <source>
        <dbReference type="EMBL" id="WEX91584.1"/>
    </source>
</evidence>
<keyword evidence="3" id="KW-0614">Plasmid</keyword>